<evidence type="ECO:0000313" key="4">
    <source>
        <dbReference type="Proteomes" id="UP000717515"/>
    </source>
</evidence>
<dbReference type="GO" id="GO:0044550">
    <property type="term" value="P:secondary metabolite biosynthetic process"/>
    <property type="evidence" value="ECO:0007669"/>
    <property type="project" value="TreeGrafter"/>
</dbReference>
<evidence type="ECO:0000259" key="2">
    <source>
        <dbReference type="Pfam" id="PF00501"/>
    </source>
</evidence>
<dbReference type="GO" id="GO:0031177">
    <property type="term" value="F:phosphopantetheine binding"/>
    <property type="evidence" value="ECO:0007669"/>
    <property type="project" value="TreeGrafter"/>
</dbReference>
<feature type="domain" description="AMP-dependent synthetase/ligase" evidence="2">
    <location>
        <begin position="8"/>
        <end position="49"/>
    </location>
</feature>
<dbReference type="GO" id="GO:0043041">
    <property type="term" value="P:amino acid activation for nonribosomal peptide biosynthetic process"/>
    <property type="evidence" value="ECO:0007669"/>
    <property type="project" value="TreeGrafter"/>
</dbReference>
<dbReference type="Gene3D" id="3.40.50.980">
    <property type="match status" value="2"/>
</dbReference>
<dbReference type="Proteomes" id="UP000717515">
    <property type="component" value="Unassembled WGS sequence"/>
</dbReference>
<dbReference type="PANTHER" id="PTHR45527">
    <property type="entry name" value="NONRIBOSOMAL PEPTIDE SYNTHETASE"/>
    <property type="match status" value="1"/>
</dbReference>
<evidence type="ECO:0000313" key="3">
    <source>
        <dbReference type="EMBL" id="KAG9322289.1"/>
    </source>
</evidence>
<reference evidence="3" key="1">
    <citation type="submission" date="2021-07" db="EMBL/GenBank/DDBJ databases">
        <title>Draft genome of Mortierella alpina, strain LL118, isolated from an aspen leaf litter sample.</title>
        <authorList>
            <person name="Yang S."/>
            <person name="Vinatzer B.A."/>
        </authorList>
    </citation>
    <scope>NUCLEOTIDE SEQUENCE</scope>
    <source>
        <strain evidence="3">LL118</strain>
    </source>
</reference>
<comment type="caution">
    <text evidence="3">The sequence shown here is derived from an EMBL/GenBank/DDBJ whole genome shotgun (WGS) entry which is preliminary data.</text>
</comment>
<feature type="compositionally biased region" description="Polar residues" evidence="1">
    <location>
        <begin position="63"/>
        <end position="79"/>
    </location>
</feature>
<protein>
    <recommendedName>
        <fullName evidence="2">AMP-dependent synthetase/ligase domain-containing protein</fullName>
    </recommendedName>
</protein>
<evidence type="ECO:0000256" key="1">
    <source>
        <dbReference type="SAM" id="MobiDB-lite"/>
    </source>
</evidence>
<gene>
    <name evidence="3" type="ORF">KVV02_002222</name>
</gene>
<dbReference type="GO" id="GO:0005829">
    <property type="term" value="C:cytosol"/>
    <property type="evidence" value="ECO:0007669"/>
    <property type="project" value="TreeGrafter"/>
</dbReference>
<proteinExistence type="predicted"/>
<dbReference type="PANTHER" id="PTHR45527:SF14">
    <property type="entry name" value="PLIPASTATIN SYNTHASE SUBUNIT B"/>
    <property type="match status" value="1"/>
</dbReference>
<name>A0A9P8A4J6_MORAP</name>
<dbReference type="InterPro" id="IPR000873">
    <property type="entry name" value="AMP-dep_synth/lig_dom"/>
</dbReference>
<dbReference type="Pfam" id="PF00501">
    <property type="entry name" value="AMP-binding"/>
    <property type="match status" value="1"/>
</dbReference>
<accession>A0A9P8A4J6</accession>
<feature type="region of interest" description="Disordered" evidence="1">
    <location>
        <begin position="63"/>
        <end position="88"/>
    </location>
</feature>
<organism evidence="3 4">
    <name type="scientific">Mortierella alpina</name>
    <name type="common">Oleaginous fungus</name>
    <name type="synonym">Mortierella renispora</name>
    <dbReference type="NCBI Taxonomy" id="64518"/>
    <lineage>
        <taxon>Eukaryota</taxon>
        <taxon>Fungi</taxon>
        <taxon>Fungi incertae sedis</taxon>
        <taxon>Mucoromycota</taxon>
        <taxon>Mortierellomycotina</taxon>
        <taxon>Mortierellomycetes</taxon>
        <taxon>Mortierellales</taxon>
        <taxon>Mortierellaceae</taxon>
        <taxon>Mortierella</taxon>
    </lineage>
</organism>
<dbReference type="EMBL" id="JAIFTL010000155">
    <property type="protein sequence ID" value="KAG9322289.1"/>
    <property type="molecule type" value="Genomic_DNA"/>
</dbReference>
<dbReference type="SUPFAM" id="SSF56801">
    <property type="entry name" value="Acetyl-CoA synthetase-like"/>
    <property type="match status" value="1"/>
</dbReference>
<dbReference type="AlphaFoldDB" id="A0A9P8A4J6"/>
<sequence>MGDEPATNPQVSWLTAHNLAYAIYTSGSTGKPTGVLVEHTQVTRLFDATASWHLFKVHTSLKNLAPSTDNTRNPETKQSAPKRLNPTPIHILQAIHNGHEKQLF</sequence>